<keyword evidence="2" id="KW-0472">Membrane</keyword>
<evidence type="ECO:0000313" key="5">
    <source>
        <dbReference type="EMBL" id="ACO48008.2"/>
    </source>
</evidence>
<dbReference type="KEGG" id="ddr:Deide_3p00740"/>
<dbReference type="PANTHER" id="PTHR30627">
    <property type="entry name" value="PEPTIDOGLYCAN D,D-TRANSPEPTIDASE"/>
    <property type="match status" value="1"/>
</dbReference>
<comment type="subcellular location">
    <subcellularLocation>
        <location evidence="1">Membrane</location>
    </subcellularLocation>
</comment>
<dbReference type="SUPFAM" id="SSF56601">
    <property type="entry name" value="beta-lactamase/transpeptidase-like"/>
    <property type="match status" value="1"/>
</dbReference>
<dbReference type="InterPro" id="IPR012338">
    <property type="entry name" value="Beta-lactam/transpept-like"/>
</dbReference>
<accession>C1D3C9</accession>
<geneLocation type="plasmid" evidence="6">
    <name>pDeide3</name>
</geneLocation>
<keyword evidence="6" id="KW-1185">Reference proteome</keyword>
<dbReference type="GO" id="GO:0071555">
    <property type="term" value="P:cell wall organization"/>
    <property type="evidence" value="ECO:0007669"/>
    <property type="project" value="TreeGrafter"/>
</dbReference>
<dbReference type="InterPro" id="IPR001460">
    <property type="entry name" value="PCN-bd_Tpept"/>
</dbReference>
<dbReference type="GO" id="GO:0016740">
    <property type="term" value="F:transferase activity"/>
    <property type="evidence" value="ECO:0007669"/>
    <property type="project" value="UniProtKB-KW"/>
</dbReference>
<dbReference type="GO" id="GO:0005886">
    <property type="term" value="C:plasma membrane"/>
    <property type="evidence" value="ECO:0007669"/>
    <property type="project" value="TreeGrafter"/>
</dbReference>
<keyword evidence="5" id="KW-0614">Plasmid</keyword>
<dbReference type="Proteomes" id="UP000002208">
    <property type="component" value="Plasmid 3"/>
</dbReference>
<dbReference type="InterPro" id="IPR050515">
    <property type="entry name" value="Beta-lactam/transpept"/>
</dbReference>
<dbReference type="Pfam" id="PF00905">
    <property type="entry name" value="Transpeptidase"/>
    <property type="match status" value="1"/>
</dbReference>
<name>C1D3C9_DEIDV</name>
<evidence type="ECO:0000259" key="4">
    <source>
        <dbReference type="Pfam" id="PF00905"/>
    </source>
</evidence>
<feature type="region of interest" description="Disordered" evidence="3">
    <location>
        <begin position="465"/>
        <end position="500"/>
    </location>
</feature>
<proteinExistence type="predicted"/>
<feature type="compositionally biased region" description="Basic and acidic residues" evidence="3">
    <location>
        <begin position="465"/>
        <end position="478"/>
    </location>
</feature>
<dbReference type="AlphaFoldDB" id="C1D3C9"/>
<keyword evidence="5" id="KW-0808">Transferase</keyword>
<organism evidence="5 6">
    <name type="scientific">Deinococcus deserti (strain DSM 17065 / CIP 109153 / LMG 22923 / VCD115)</name>
    <dbReference type="NCBI Taxonomy" id="546414"/>
    <lineage>
        <taxon>Bacteria</taxon>
        <taxon>Thermotogati</taxon>
        <taxon>Deinococcota</taxon>
        <taxon>Deinococci</taxon>
        <taxon>Deinococcales</taxon>
        <taxon>Deinococcaceae</taxon>
        <taxon>Deinococcus</taxon>
    </lineage>
</organism>
<evidence type="ECO:0000256" key="3">
    <source>
        <dbReference type="SAM" id="MobiDB-lite"/>
    </source>
</evidence>
<gene>
    <name evidence="5" type="ordered locus">Deide_3p00740</name>
</gene>
<reference evidence="5 6" key="1">
    <citation type="journal article" date="2009" name="PLoS Genet.">
        <title>Alliance of proteomics and genomics to unravel the specificities of Sahara bacterium Deinococcus deserti.</title>
        <authorList>
            <person name="de Groot A."/>
            <person name="Dulermo R."/>
            <person name="Ortet P."/>
            <person name="Blanchard L."/>
            <person name="Guerin P."/>
            <person name="Fernandez B."/>
            <person name="Vacherie B."/>
            <person name="Dossat C."/>
            <person name="Jolivet E."/>
            <person name="Siguier P."/>
            <person name="Chandler M."/>
            <person name="Barakat M."/>
            <person name="Dedieu A."/>
            <person name="Barbe V."/>
            <person name="Heulin T."/>
            <person name="Sommer S."/>
            <person name="Achouak W."/>
            <person name="Armengaud J."/>
        </authorList>
    </citation>
    <scope>NUCLEOTIDE SEQUENCE [LARGE SCALE GENOMIC DNA]</scope>
    <source>
        <strain evidence="6">DSM 17065 / CIP 109153 / LMG 22923 / VCD115</strain>
        <plasmid evidence="6">pDeide3</plasmid>
    </source>
</reference>
<protein>
    <submittedName>
        <fullName evidence="5">Putative penicillin binding protein transpeptidase, putative peptidoglycan glycosyltransferase</fullName>
    </submittedName>
</protein>
<dbReference type="Gene3D" id="3.90.1310.10">
    <property type="entry name" value="Penicillin-binding protein 2a (Domain 2)"/>
    <property type="match status" value="1"/>
</dbReference>
<dbReference type="SUPFAM" id="SSF56519">
    <property type="entry name" value="Penicillin binding protein dimerisation domain"/>
    <property type="match status" value="1"/>
</dbReference>
<sequence length="500" mass="54691">METKIKSRSIWMLLIGMFAFCFLAISYASVMAPLSPFETREGRKLPTPSGRGRILSADGRVLAATLVKDAGTFAQKETRVYPNGDMAGQLLGVMGASEGLEGLEHDYQDHLAAGQDLTLTIDTHLQAVTEAELQKKALEERAEYAAAIVMETRTGRLLAVASWPPSNPGKWKETPMRNRRNRAFIDRFEPGSVIKSLTVAAALDDGIIKPDQVLDTPMARYVGKRWGSTIRDSVAHGPRLTIQNVLRYSSNVGISHIVEPYTNEKFRARLSQFGIGTAPELPVVTASNGILRPIERWDTLVRTTNGFGQGMSTTLLQMAVAYNVLGNHGVYLPPRLNAADPVGTGRRVVRSETARTVREMLRMTIELGIPHRALLEGYDLGGKTGTAQFATAGGYSSEIYESTYAGFYPSTNPEITIAIMAHGARGEYHGADLAAPVYREIVASYASSRGHRPDPGLEAEQRVIQMDRNEGKYRDGTVDRAPMPSREELLKTTRAQGSAP</sequence>
<dbReference type="InterPro" id="IPR036138">
    <property type="entry name" value="PBP_dimer_sf"/>
</dbReference>
<evidence type="ECO:0000313" key="6">
    <source>
        <dbReference type="Proteomes" id="UP000002208"/>
    </source>
</evidence>
<dbReference type="Gene3D" id="3.30.450.330">
    <property type="match status" value="1"/>
</dbReference>
<dbReference type="EMBL" id="CP001117">
    <property type="protein sequence ID" value="ACO48008.2"/>
    <property type="molecule type" value="Genomic_DNA"/>
</dbReference>
<dbReference type="PANTHER" id="PTHR30627:SF1">
    <property type="entry name" value="PEPTIDOGLYCAN D,D-TRANSPEPTIDASE FTSI"/>
    <property type="match status" value="1"/>
</dbReference>
<feature type="domain" description="Penicillin-binding protein transpeptidase" evidence="4">
    <location>
        <begin position="146"/>
        <end position="442"/>
    </location>
</feature>
<dbReference type="RefSeq" id="WP_162485734.1">
    <property type="nucleotide sequence ID" value="NC_012528.1"/>
</dbReference>
<dbReference type="GO" id="GO:0008658">
    <property type="term" value="F:penicillin binding"/>
    <property type="evidence" value="ECO:0007669"/>
    <property type="project" value="InterPro"/>
</dbReference>
<evidence type="ECO:0000256" key="2">
    <source>
        <dbReference type="ARBA" id="ARBA00023136"/>
    </source>
</evidence>
<evidence type="ECO:0000256" key="1">
    <source>
        <dbReference type="ARBA" id="ARBA00004370"/>
    </source>
</evidence>
<dbReference type="Gene3D" id="3.40.710.10">
    <property type="entry name" value="DD-peptidase/beta-lactamase superfamily"/>
    <property type="match status" value="1"/>
</dbReference>
<dbReference type="HOGENOM" id="CLU_009289_6_2_0"/>